<accession>A0A7V1LLM5</accession>
<reference evidence="1" key="1">
    <citation type="journal article" date="2020" name="mSystems">
        <title>Genome- and Community-Level Interaction Insights into Carbon Utilization and Element Cycling Functions of Hydrothermarchaeota in Hydrothermal Sediment.</title>
        <authorList>
            <person name="Zhou Z."/>
            <person name="Liu Y."/>
            <person name="Xu W."/>
            <person name="Pan J."/>
            <person name="Luo Z.H."/>
            <person name="Li M."/>
        </authorList>
    </citation>
    <scope>NUCLEOTIDE SEQUENCE [LARGE SCALE GENOMIC DNA]</scope>
    <source>
        <strain evidence="1">HyVt-456</strain>
    </source>
</reference>
<protein>
    <submittedName>
        <fullName evidence="1">HAD family phosphatase</fullName>
    </submittedName>
</protein>
<dbReference type="InterPro" id="IPR023214">
    <property type="entry name" value="HAD_sf"/>
</dbReference>
<dbReference type="InterPro" id="IPR036412">
    <property type="entry name" value="HAD-like_sf"/>
</dbReference>
<dbReference type="InterPro" id="IPR006439">
    <property type="entry name" value="HAD-SF_hydro_IA"/>
</dbReference>
<dbReference type="Proteomes" id="UP000886005">
    <property type="component" value="Unassembled WGS sequence"/>
</dbReference>
<evidence type="ECO:0000313" key="1">
    <source>
        <dbReference type="EMBL" id="HED10248.1"/>
    </source>
</evidence>
<organism evidence="1">
    <name type="scientific">Caldithrix abyssi</name>
    <dbReference type="NCBI Taxonomy" id="187145"/>
    <lineage>
        <taxon>Bacteria</taxon>
        <taxon>Pseudomonadati</taxon>
        <taxon>Calditrichota</taxon>
        <taxon>Calditrichia</taxon>
        <taxon>Calditrichales</taxon>
        <taxon>Calditrichaceae</taxon>
        <taxon>Caldithrix</taxon>
    </lineage>
</organism>
<dbReference type="SFLD" id="SFLDS00003">
    <property type="entry name" value="Haloacid_Dehalogenase"/>
    <property type="match status" value="1"/>
</dbReference>
<dbReference type="AlphaFoldDB" id="A0A7V1LLM5"/>
<dbReference type="SUPFAM" id="SSF56784">
    <property type="entry name" value="HAD-like"/>
    <property type="match status" value="1"/>
</dbReference>
<dbReference type="SFLD" id="SFLDG01129">
    <property type="entry name" value="C1.5:_HAD__Beta-PGM__Phosphata"/>
    <property type="match status" value="1"/>
</dbReference>
<dbReference type="Gene3D" id="3.40.50.1000">
    <property type="entry name" value="HAD superfamily/HAD-like"/>
    <property type="match status" value="1"/>
</dbReference>
<proteinExistence type="predicted"/>
<dbReference type="NCBIfam" id="TIGR01509">
    <property type="entry name" value="HAD-SF-IA-v3"/>
    <property type="match status" value="1"/>
</dbReference>
<dbReference type="CDD" id="cd02603">
    <property type="entry name" value="HAD_sEH-N_like"/>
    <property type="match status" value="1"/>
</dbReference>
<sequence length="260" mass="29939">MMTVGYCCVPRARSPSSATILKWSVTGNWRMPAPCWPPITKRRKVFCKRPGIMLITQSRAETRAVIFDLGRVLVKVDFTRMLRRFKPAVALSGDDFSLEKLTAHPFFRDFAEGRIDGREFWLRLKSHFKADLTYDDFRDIWCDIFEPMPGMRDLVERIRRDYPVTLLSDIDPIHWEWLSAAYPWLTSFPDPVLSYEIGHMKPHRRCYEQAARAVGQSPEHCLFIDDRPPNIAGACAAGMSGILFTGINPLEEALPLFLKD</sequence>
<dbReference type="Gene3D" id="1.10.150.240">
    <property type="entry name" value="Putative phosphatase, domain 2"/>
    <property type="match status" value="1"/>
</dbReference>
<gene>
    <name evidence="1" type="ORF">ENJ10_06140</name>
</gene>
<name>A0A7V1LLM5_CALAY</name>
<dbReference type="InterPro" id="IPR023198">
    <property type="entry name" value="PGP-like_dom2"/>
</dbReference>
<dbReference type="EMBL" id="DRLD01000168">
    <property type="protein sequence ID" value="HED10248.1"/>
    <property type="molecule type" value="Genomic_DNA"/>
</dbReference>
<dbReference type="PANTHER" id="PTHR43611:SF3">
    <property type="entry name" value="FLAVIN MONONUCLEOTIDE HYDROLASE 1, CHLOROPLATIC"/>
    <property type="match status" value="1"/>
</dbReference>
<dbReference type="Pfam" id="PF00702">
    <property type="entry name" value="Hydrolase"/>
    <property type="match status" value="1"/>
</dbReference>
<comment type="caution">
    <text evidence="1">The sequence shown here is derived from an EMBL/GenBank/DDBJ whole genome shotgun (WGS) entry which is preliminary data.</text>
</comment>
<dbReference type="PANTHER" id="PTHR43611">
    <property type="entry name" value="ALPHA-D-GLUCOSE 1-PHOSPHATE PHOSPHATASE"/>
    <property type="match status" value="1"/>
</dbReference>